<comment type="similarity">
    <text evidence="9">Belongs to the MntA antitoxin family.</text>
</comment>
<evidence type="ECO:0000256" key="7">
    <source>
        <dbReference type="ARBA" id="ARBA00022840"/>
    </source>
</evidence>
<keyword evidence="2" id="KW-1277">Toxin-antitoxin system</keyword>
<organism evidence="11 12">
    <name type="scientific">Alkalicaulis satelles</name>
    <dbReference type="NCBI Taxonomy" id="2609175"/>
    <lineage>
        <taxon>Bacteria</taxon>
        <taxon>Pseudomonadati</taxon>
        <taxon>Pseudomonadota</taxon>
        <taxon>Alphaproteobacteria</taxon>
        <taxon>Maricaulales</taxon>
        <taxon>Maricaulaceae</taxon>
        <taxon>Alkalicaulis</taxon>
    </lineage>
</organism>
<dbReference type="Proteomes" id="UP000325122">
    <property type="component" value="Unassembled WGS sequence"/>
</dbReference>
<evidence type="ECO:0000259" key="10">
    <source>
        <dbReference type="Pfam" id="PF01909"/>
    </source>
</evidence>
<comment type="cofactor">
    <cofactor evidence="1">
        <name>Mg(2+)</name>
        <dbReference type="ChEBI" id="CHEBI:18420"/>
    </cofactor>
</comment>
<keyword evidence="7" id="KW-0067">ATP-binding</keyword>
<evidence type="ECO:0000256" key="4">
    <source>
        <dbReference type="ARBA" id="ARBA00022695"/>
    </source>
</evidence>
<evidence type="ECO:0000313" key="11">
    <source>
        <dbReference type="EMBL" id="KAA5803724.1"/>
    </source>
</evidence>
<accession>A0A5M6ZIY6</accession>
<protein>
    <submittedName>
        <fullName evidence="11">Nucleotidyltransferase family protein</fullName>
    </submittedName>
</protein>
<gene>
    <name evidence="11" type="ORF">F1654_07940</name>
</gene>
<evidence type="ECO:0000256" key="9">
    <source>
        <dbReference type="ARBA" id="ARBA00038276"/>
    </source>
</evidence>
<dbReference type="PANTHER" id="PTHR33571">
    <property type="entry name" value="SSL8005 PROTEIN"/>
    <property type="match status" value="1"/>
</dbReference>
<keyword evidence="8" id="KW-0460">Magnesium</keyword>
<evidence type="ECO:0000313" key="12">
    <source>
        <dbReference type="Proteomes" id="UP000325122"/>
    </source>
</evidence>
<comment type="caution">
    <text evidence="11">The sequence shown here is derived from an EMBL/GenBank/DDBJ whole genome shotgun (WGS) entry which is preliminary data.</text>
</comment>
<name>A0A5M6ZIY6_9PROT</name>
<dbReference type="CDD" id="cd05403">
    <property type="entry name" value="NT_KNTase_like"/>
    <property type="match status" value="1"/>
</dbReference>
<dbReference type="Gene3D" id="3.30.460.10">
    <property type="entry name" value="Beta Polymerase, domain 2"/>
    <property type="match status" value="1"/>
</dbReference>
<keyword evidence="12" id="KW-1185">Reference proteome</keyword>
<evidence type="ECO:0000256" key="8">
    <source>
        <dbReference type="ARBA" id="ARBA00022842"/>
    </source>
</evidence>
<evidence type="ECO:0000256" key="1">
    <source>
        <dbReference type="ARBA" id="ARBA00001946"/>
    </source>
</evidence>
<dbReference type="GO" id="GO:0046872">
    <property type="term" value="F:metal ion binding"/>
    <property type="evidence" value="ECO:0007669"/>
    <property type="project" value="UniProtKB-KW"/>
</dbReference>
<dbReference type="RefSeq" id="WP_150022992.1">
    <property type="nucleotide sequence ID" value="NZ_VWOJ01000002.1"/>
</dbReference>
<evidence type="ECO:0000256" key="2">
    <source>
        <dbReference type="ARBA" id="ARBA00022649"/>
    </source>
</evidence>
<feature type="domain" description="Polymerase nucleotidyl transferase" evidence="10">
    <location>
        <begin position="20"/>
        <end position="93"/>
    </location>
</feature>
<keyword evidence="3 11" id="KW-0808">Transferase</keyword>
<dbReference type="InterPro" id="IPR043519">
    <property type="entry name" value="NT_sf"/>
</dbReference>
<keyword evidence="6" id="KW-0547">Nucleotide-binding</keyword>
<dbReference type="InterPro" id="IPR052038">
    <property type="entry name" value="Type-VII_TA_antitoxin"/>
</dbReference>
<keyword evidence="5" id="KW-0479">Metal-binding</keyword>
<sequence>MMTHDMEQRLSALKPWLLSRGVTRVRVFGSQMRGEAGPHSDIDLIVEFAPGRTPGLFEFSGLKRELEDRLGLRVDLFTPDSLHPAMRAAIERDAVDA</sequence>
<dbReference type="AlphaFoldDB" id="A0A5M6ZIY6"/>
<evidence type="ECO:0000256" key="5">
    <source>
        <dbReference type="ARBA" id="ARBA00022723"/>
    </source>
</evidence>
<dbReference type="InterPro" id="IPR002934">
    <property type="entry name" value="Polymerase_NTP_transf_dom"/>
</dbReference>
<keyword evidence="4" id="KW-0548">Nucleotidyltransferase</keyword>
<dbReference type="GO" id="GO:0016779">
    <property type="term" value="F:nucleotidyltransferase activity"/>
    <property type="evidence" value="ECO:0007669"/>
    <property type="project" value="UniProtKB-KW"/>
</dbReference>
<dbReference type="Pfam" id="PF01909">
    <property type="entry name" value="NTP_transf_2"/>
    <property type="match status" value="1"/>
</dbReference>
<dbReference type="GO" id="GO:0005524">
    <property type="term" value="F:ATP binding"/>
    <property type="evidence" value="ECO:0007669"/>
    <property type="project" value="UniProtKB-KW"/>
</dbReference>
<dbReference type="EMBL" id="VWOJ01000002">
    <property type="protein sequence ID" value="KAA5803724.1"/>
    <property type="molecule type" value="Genomic_DNA"/>
</dbReference>
<dbReference type="SUPFAM" id="SSF81301">
    <property type="entry name" value="Nucleotidyltransferase"/>
    <property type="match status" value="1"/>
</dbReference>
<proteinExistence type="inferred from homology"/>
<evidence type="ECO:0000256" key="3">
    <source>
        <dbReference type="ARBA" id="ARBA00022679"/>
    </source>
</evidence>
<dbReference type="PANTHER" id="PTHR33571:SF12">
    <property type="entry name" value="BSL3053 PROTEIN"/>
    <property type="match status" value="1"/>
</dbReference>
<evidence type="ECO:0000256" key="6">
    <source>
        <dbReference type="ARBA" id="ARBA00022741"/>
    </source>
</evidence>
<reference evidence="11 12" key="1">
    <citation type="submission" date="2019-09" db="EMBL/GenBank/DDBJ databases">
        <authorList>
            <person name="Kevbrin V."/>
            <person name="Grouzdev D.S."/>
        </authorList>
    </citation>
    <scope>NUCLEOTIDE SEQUENCE [LARGE SCALE GENOMIC DNA]</scope>
    <source>
        <strain evidence="11 12">G-192</strain>
    </source>
</reference>